<protein>
    <submittedName>
        <fullName evidence="2">Sulfotransferase</fullName>
    </submittedName>
</protein>
<dbReference type="Pfam" id="PF13469">
    <property type="entry name" value="Sulfotransfer_3"/>
    <property type="match status" value="1"/>
</dbReference>
<dbReference type="InterPro" id="IPR026634">
    <property type="entry name" value="TPST-like"/>
</dbReference>
<sequence length="522" mass="58207">MHEHRLRQMLEAHIAQGRFDAALVLLEQWQGQAPRQLLPELIRARLEFMQGRYRAARARFLQAVQERECAPSDVLELVNGLRLFVAHDAMIAWAESYPHRNALRAVDQVLAAASLSTIGAQDLARRWADEAVAKAPDDGICRVNRALILNYAGDFDAARADLDHVLGGPQESAMGYWLAARVSRQTPDRNHVGALRERLGRSTLHPRDREFLYFALFKELDDLGDRPGAWEALSAGCRVARTRAPYDAAMQERLFAHLRQPIRAVPVADPPPVGAPVPIFIVGMHRSGTTLLESMLSAHPEVHAYGESQRLSAALRLAADRYCQGVIDDGLAQRLPDLDYRAARDSFLGEGRRLVGQATHVTEKMPGNFQLVGAIRHALPHARVIHMRRDPMDVCFANLREHFADGVSHANSAVDVAHYHALYRGLMAHWQEVYPGFVLDVDYESLVTDPVAESRRVYAFCGLPWDDGVTDPARWAGRAITTLSSLQARGTIHRNRVGGWRAYAQWLEPLQEALGVTEVSAS</sequence>
<evidence type="ECO:0000256" key="1">
    <source>
        <dbReference type="ARBA" id="ARBA00022679"/>
    </source>
</evidence>
<proteinExistence type="predicted"/>
<gene>
    <name evidence="2" type="ORF">N4264_11100</name>
</gene>
<organism evidence="2 3">
    <name type="scientific">Tahibacter amnicola</name>
    <dbReference type="NCBI Taxonomy" id="2976241"/>
    <lineage>
        <taxon>Bacteria</taxon>
        <taxon>Pseudomonadati</taxon>
        <taxon>Pseudomonadota</taxon>
        <taxon>Gammaproteobacteria</taxon>
        <taxon>Lysobacterales</taxon>
        <taxon>Rhodanobacteraceae</taxon>
        <taxon>Tahibacter</taxon>
    </lineage>
</organism>
<accession>A0ABY6BKZ7</accession>
<reference evidence="2" key="1">
    <citation type="submission" date="2022-09" db="EMBL/GenBank/DDBJ databases">
        <title>Tahibacter sp. nov., isolated from a fresh water.</title>
        <authorList>
            <person name="Baek J.H."/>
            <person name="Lee J.K."/>
            <person name="Kim J.M."/>
            <person name="Jeon C.O."/>
        </authorList>
    </citation>
    <scope>NUCLEOTIDE SEQUENCE</scope>
    <source>
        <strain evidence="2">W38</strain>
    </source>
</reference>
<dbReference type="Gene3D" id="3.40.50.300">
    <property type="entry name" value="P-loop containing nucleotide triphosphate hydrolases"/>
    <property type="match status" value="1"/>
</dbReference>
<evidence type="ECO:0000313" key="2">
    <source>
        <dbReference type="EMBL" id="UXI70147.1"/>
    </source>
</evidence>
<dbReference type="Gene3D" id="1.25.40.10">
    <property type="entry name" value="Tetratricopeptide repeat domain"/>
    <property type="match status" value="1"/>
</dbReference>
<dbReference type="Proteomes" id="UP001064632">
    <property type="component" value="Chromosome"/>
</dbReference>
<dbReference type="InterPro" id="IPR011990">
    <property type="entry name" value="TPR-like_helical_dom_sf"/>
</dbReference>
<dbReference type="PANTHER" id="PTHR12788:SF10">
    <property type="entry name" value="PROTEIN-TYROSINE SULFOTRANSFERASE"/>
    <property type="match status" value="1"/>
</dbReference>
<keyword evidence="1" id="KW-0808">Transferase</keyword>
<dbReference type="SUPFAM" id="SSF52540">
    <property type="entry name" value="P-loop containing nucleoside triphosphate hydrolases"/>
    <property type="match status" value="1"/>
</dbReference>
<dbReference type="PANTHER" id="PTHR12788">
    <property type="entry name" value="PROTEIN-TYROSINE SULFOTRANSFERASE 2"/>
    <property type="match status" value="1"/>
</dbReference>
<dbReference type="RefSeq" id="WP_261697098.1">
    <property type="nucleotide sequence ID" value="NZ_CP104694.1"/>
</dbReference>
<dbReference type="SUPFAM" id="SSF48452">
    <property type="entry name" value="TPR-like"/>
    <property type="match status" value="1"/>
</dbReference>
<evidence type="ECO:0000313" key="3">
    <source>
        <dbReference type="Proteomes" id="UP001064632"/>
    </source>
</evidence>
<dbReference type="InterPro" id="IPR027417">
    <property type="entry name" value="P-loop_NTPase"/>
</dbReference>
<name>A0ABY6BKZ7_9GAMM</name>
<dbReference type="EMBL" id="CP104694">
    <property type="protein sequence ID" value="UXI70147.1"/>
    <property type="molecule type" value="Genomic_DNA"/>
</dbReference>
<keyword evidence="3" id="KW-1185">Reference proteome</keyword>